<feature type="compositionally biased region" description="Basic and acidic residues" evidence="1">
    <location>
        <begin position="173"/>
        <end position="190"/>
    </location>
</feature>
<feature type="compositionally biased region" description="Low complexity" evidence="1">
    <location>
        <begin position="16"/>
        <end position="30"/>
    </location>
</feature>
<dbReference type="EMBL" id="JAVHJL010000004">
    <property type="protein sequence ID" value="KAK6504730.1"/>
    <property type="molecule type" value="Genomic_DNA"/>
</dbReference>
<accession>A0AAV9WAN5</accession>
<sequence length="476" mass="52702">MLRPTTTTEIPPPSAPKDIIPPQKPRSSSPRTRRTPSFLFDSPPSAPLAPTTSNATATSTSKPTKSKNNKDNILSSPQSPRRSFFPSPSKSSFSSANSGGGNSSGFAGGIFSLSSLLARMPSAASIVPVLSSSHHHHHTDLPTNSNNTTSTSTSTSTSKTTQNNSSKKMAGGSKDKPSEPPRMTAAEKQEAVRNAQAILASVRRDWEWAEELKKSRRRRMAGATAASPTTSTSLPSIQSEEEEDTEDEDDREYRSRDESDSDDGRQPGSMKAVRSVYPDDEPRSAYRFHDPTAIGGSKITKEERKARRKKDLEEEMKWNDGLRIWIERRDLWTQADKNGRVPIGKSKFEDVSPTTANINPLDLDAIRFQDGLSYRAKWKNELLTLTPHYNYASYQNPFYDAVVPDAYPQLYQRIIIKNNTPTIPINLQHMTNALIEGWKADGQWPPKPSRPEASITKKKTVSVGESMVKRVFGIGR</sequence>
<comment type="caution">
    <text evidence="3">The sequence shown here is derived from an EMBL/GenBank/DDBJ whole genome shotgun (WGS) entry which is preliminary data.</text>
</comment>
<protein>
    <recommendedName>
        <fullName evidence="2">Gag1-like clamp domain-containing protein</fullName>
    </recommendedName>
</protein>
<dbReference type="Pfam" id="PF13259">
    <property type="entry name" value="clamp_Gag1-like"/>
    <property type="match status" value="1"/>
</dbReference>
<proteinExistence type="predicted"/>
<feature type="region of interest" description="Disordered" evidence="1">
    <location>
        <begin position="1"/>
        <end position="106"/>
    </location>
</feature>
<feature type="domain" description="Gag1-like clamp" evidence="2">
    <location>
        <begin position="284"/>
        <end position="445"/>
    </location>
</feature>
<evidence type="ECO:0000313" key="4">
    <source>
        <dbReference type="Proteomes" id="UP001370758"/>
    </source>
</evidence>
<dbReference type="InterPro" id="IPR053274">
    <property type="entry name" value="Fluconazole_resistance"/>
</dbReference>
<feature type="compositionally biased region" description="Low complexity" evidence="1">
    <location>
        <begin position="221"/>
        <end position="236"/>
    </location>
</feature>
<evidence type="ECO:0000256" key="1">
    <source>
        <dbReference type="SAM" id="MobiDB-lite"/>
    </source>
</evidence>
<feature type="compositionally biased region" description="Basic and acidic residues" evidence="1">
    <location>
        <begin position="280"/>
        <end position="290"/>
    </location>
</feature>
<evidence type="ECO:0000259" key="2">
    <source>
        <dbReference type="Pfam" id="PF13259"/>
    </source>
</evidence>
<feature type="compositionally biased region" description="Low complexity" evidence="1">
    <location>
        <begin position="143"/>
        <end position="168"/>
    </location>
</feature>
<keyword evidence="4" id="KW-1185">Reference proteome</keyword>
<feature type="region of interest" description="Disordered" evidence="1">
    <location>
        <begin position="214"/>
        <end position="306"/>
    </location>
</feature>
<feature type="region of interest" description="Disordered" evidence="1">
    <location>
        <begin position="134"/>
        <end position="190"/>
    </location>
</feature>
<evidence type="ECO:0000313" key="3">
    <source>
        <dbReference type="EMBL" id="KAK6504730.1"/>
    </source>
</evidence>
<dbReference type="InterPro" id="IPR025124">
    <property type="entry name" value="Gag1-like_clamp"/>
</dbReference>
<dbReference type="PANTHER" id="PTHR28065">
    <property type="entry name" value="FREQUENIN"/>
    <property type="match status" value="1"/>
</dbReference>
<feature type="compositionally biased region" description="Basic and acidic residues" evidence="1">
    <location>
        <begin position="251"/>
        <end position="265"/>
    </location>
</feature>
<gene>
    <name evidence="3" type="ORF">TWF481_006669</name>
</gene>
<name>A0AAV9WAN5_9PEZI</name>
<feature type="compositionally biased region" description="Low complexity" evidence="1">
    <location>
        <begin position="48"/>
        <end position="63"/>
    </location>
</feature>
<organism evidence="3 4">
    <name type="scientific">Arthrobotrys musiformis</name>
    <dbReference type="NCBI Taxonomy" id="47236"/>
    <lineage>
        <taxon>Eukaryota</taxon>
        <taxon>Fungi</taxon>
        <taxon>Dikarya</taxon>
        <taxon>Ascomycota</taxon>
        <taxon>Pezizomycotina</taxon>
        <taxon>Orbiliomycetes</taxon>
        <taxon>Orbiliales</taxon>
        <taxon>Orbiliaceae</taxon>
        <taxon>Arthrobotrys</taxon>
    </lineage>
</organism>
<reference evidence="3 4" key="1">
    <citation type="submission" date="2023-08" db="EMBL/GenBank/DDBJ databases">
        <authorList>
            <person name="Palmer J.M."/>
        </authorList>
    </citation>
    <scope>NUCLEOTIDE SEQUENCE [LARGE SCALE GENOMIC DNA]</scope>
    <source>
        <strain evidence="3 4">TWF481</strain>
    </source>
</reference>
<dbReference type="Proteomes" id="UP001370758">
    <property type="component" value="Unassembled WGS sequence"/>
</dbReference>
<dbReference type="PANTHER" id="PTHR28065:SF1">
    <property type="entry name" value="DUF4050 DOMAIN-CONTAINING PROTEIN"/>
    <property type="match status" value="1"/>
</dbReference>
<dbReference type="AlphaFoldDB" id="A0AAV9WAN5"/>
<feature type="compositionally biased region" description="Low complexity" evidence="1">
    <location>
        <begin position="75"/>
        <end position="97"/>
    </location>
</feature>
<feature type="compositionally biased region" description="Acidic residues" evidence="1">
    <location>
        <begin position="239"/>
        <end position="250"/>
    </location>
</feature>